<proteinExistence type="predicted"/>
<sequence>MATAGGLFGHVGEFNSERETFKSYVERMEMFFTANNVVETPGEANQIVSDRERAIFLTEIGPDVYSTLSNLLVPAKPKDTSLTNIVQALEKHFNPAPLEIAESFHFGTRSQKPGHIAYLFLIFTTPARHLQYENMFEDSYEGMKGFEAHITMKDGARPVFVKPRKVPYALKEAVEAELEKPERNGVIKKLRGQSGQVQ</sequence>
<comment type="caution">
    <text evidence="1">The sequence shown here is derived from an EMBL/GenBank/DDBJ whole genome shotgun (WGS) entry which is preliminary data.</text>
</comment>
<gene>
    <name evidence="1" type="ORF">PACLA_8A068512</name>
</gene>
<evidence type="ECO:0000313" key="2">
    <source>
        <dbReference type="Proteomes" id="UP001152795"/>
    </source>
</evidence>
<dbReference type="EMBL" id="CACRXK020023227">
    <property type="protein sequence ID" value="CAB4037562.1"/>
    <property type="molecule type" value="Genomic_DNA"/>
</dbReference>
<evidence type="ECO:0000313" key="1">
    <source>
        <dbReference type="EMBL" id="CAB4037562.1"/>
    </source>
</evidence>
<organism evidence="1 2">
    <name type="scientific">Paramuricea clavata</name>
    <name type="common">Red gorgonian</name>
    <name type="synonym">Violescent sea-whip</name>
    <dbReference type="NCBI Taxonomy" id="317549"/>
    <lineage>
        <taxon>Eukaryota</taxon>
        <taxon>Metazoa</taxon>
        <taxon>Cnidaria</taxon>
        <taxon>Anthozoa</taxon>
        <taxon>Octocorallia</taxon>
        <taxon>Malacalcyonacea</taxon>
        <taxon>Plexauridae</taxon>
        <taxon>Paramuricea</taxon>
    </lineage>
</organism>
<dbReference type="OrthoDB" id="6496131at2759"/>
<keyword evidence="2" id="KW-1185">Reference proteome</keyword>
<accession>A0A7D9JYU0</accession>
<dbReference type="SUPFAM" id="SSF56672">
    <property type="entry name" value="DNA/RNA polymerases"/>
    <property type="match status" value="1"/>
</dbReference>
<dbReference type="Proteomes" id="UP001152795">
    <property type="component" value="Unassembled WGS sequence"/>
</dbReference>
<dbReference type="Gene3D" id="3.10.10.10">
    <property type="entry name" value="HIV Type 1 Reverse Transcriptase, subunit A, domain 1"/>
    <property type="match status" value="1"/>
</dbReference>
<reference evidence="1" key="1">
    <citation type="submission" date="2020-04" db="EMBL/GenBank/DDBJ databases">
        <authorList>
            <person name="Alioto T."/>
            <person name="Alioto T."/>
            <person name="Gomez Garrido J."/>
        </authorList>
    </citation>
    <scope>NUCLEOTIDE SEQUENCE</scope>
    <source>
        <strain evidence="1">A484AB</strain>
    </source>
</reference>
<protein>
    <submittedName>
        <fullName evidence="1">Uncharacterized protein</fullName>
    </submittedName>
</protein>
<dbReference type="InterPro" id="IPR043502">
    <property type="entry name" value="DNA/RNA_pol_sf"/>
</dbReference>
<name>A0A7D9JYU0_PARCT</name>
<dbReference type="AlphaFoldDB" id="A0A7D9JYU0"/>